<feature type="compositionally biased region" description="Low complexity" evidence="1">
    <location>
        <begin position="67"/>
        <end position="86"/>
    </location>
</feature>
<gene>
    <name evidence="2" type="ORF">K452DRAFT_20414</name>
</gene>
<proteinExistence type="predicted"/>
<protein>
    <submittedName>
        <fullName evidence="2">Uncharacterized protein</fullName>
    </submittedName>
</protein>
<accession>A0A6A6BEQ3</accession>
<evidence type="ECO:0000313" key="2">
    <source>
        <dbReference type="EMBL" id="KAF2142546.1"/>
    </source>
</evidence>
<dbReference type="RefSeq" id="XP_033398258.1">
    <property type="nucleotide sequence ID" value="XM_033536079.1"/>
</dbReference>
<reference evidence="2" key="1">
    <citation type="journal article" date="2020" name="Stud. Mycol.">
        <title>101 Dothideomycetes genomes: a test case for predicting lifestyles and emergence of pathogens.</title>
        <authorList>
            <person name="Haridas S."/>
            <person name="Albert R."/>
            <person name="Binder M."/>
            <person name="Bloem J."/>
            <person name="Labutti K."/>
            <person name="Salamov A."/>
            <person name="Andreopoulos B."/>
            <person name="Baker S."/>
            <person name="Barry K."/>
            <person name="Bills G."/>
            <person name="Bluhm B."/>
            <person name="Cannon C."/>
            <person name="Castanera R."/>
            <person name="Culley D."/>
            <person name="Daum C."/>
            <person name="Ezra D."/>
            <person name="Gonzalez J."/>
            <person name="Henrissat B."/>
            <person name="Kuo A."/>
            <person name="Liang C."/>
            <person name="Lipzen A."/>
            <person name="Lutzoni F."/>
            <person name="Magnuson J."/>
            <person name="Mondo S."/>
            <person name="Nolan M."/>
            <person name="Ohm R."/>
            <person name="Pangilinan J."/>
            <person name="Park H.-J."/>
            <person name="Ramirez L."/>
            <person name="Alfaro M."/>
            <person name="Sun H."/>
            <person name="Tritt A."/>
            <person name="Yoshinaga Y."/>
            <person name="Zwiers L.-H."/>
            <person name="Turgeon B."/>
            <person name="Goodwin S."/>
            <person name="Spatafora J."/>
            <person name="Crous P."/>
            <person name="Grigoriev I."/>
        </authorList>
    </citation>
    <scope>NUCLEOTIDE SEQUENCE</scope>
    <source>
        <strain evidence="2">CBS 121167</strain>
    </source>
</reference>
<dbReference type="GeneID" id="54293575"/>
<feature type="region of interest" description="Disordered" evidence="1">
    <location>
        <begin position="58"/>
        <end position="97"/>
    </location>
</feature>
<dbReference type="AlphaFoldDB" id="A0A6A6BEQ3"/>
<keyword evidence="3" id="KW-1185">Reference proteome</keyword>
<evidence type="ECO:0000313" key="3">
    <source>
        <dbReference type="Proteomes" id="UP000799438"/>
    </source>
</evidence>
<sequence>MAHRPSLSGDEGACLFFFFFFFFCLTDKQTRRASLFAHSPCLTLALHMPCVWPETSAPASLPPSMARPPARTSTAARIAARSHAASPPSPSPGTGTGTGTDRYSVLLPFLSFLPSHASFIATAKPCVLLCCYAFMLQCNARTR</sequence>
<organism evidence="2 3">
    <name type="scientific">Aplosporella prunicola CBS 121167</name>
    <dbReference type="NCBI Taxonomy" id="1176127"/>
    <lineage>
        <taxon>Eukaryota</taxon>
        <taxon>Fungi</taxon>
        <taxon>Dikarya</taxon>
        <taxon>Ascomycota</taxon>
        <taxon>Pezizomycotina</taxon>
        <taxon>Dothideomycetes</taxon>
        <taxon>Dothideomycetes incertae sedis</taxon>
        <taxon>Botryosphaeriales</taxon>
        <taxon>Aplosporellaceae</taxon>
        <taxon>Aplosporella</taxon>
    </lineage>
</organism>
<name>A0A6A6BEQ3_9PEZI</name>
<evidence type="ECO:0000256" key="1">
    <source>
        <dbReference type="SAM" id="MobiDB-lite"/>
    </source>
</evidence>
<dbReference type="Proteomes" id="UP000799438">
    <property type="component" value="Unassembled WGS sequence"/>
</dbReference>
<dbReference type="EMBL" id="ML995484">
    <property type="protein sequence ID" value="KAF2142546.1"/>
    <property type="molecule type" value="Genomic_DNA"/>
</dbReference>